<dbReference type="Proteomes" id="UP000294850">
    <property type="component" value="Unassembled WGS sequence"/>
</dbReference>
<dbReference type="EMBL" id="SMFL01000008">
    <property type="protein sequence ID" value="TDE12761.1"/>
    <property type="molecule type" value="Genomic_DNA"/>
</dbReference>
<dbReference type="GO" id="GO:0008476">
    <property type="term" value="F:protein-tyrosine sulfotransferase activity"/>
    <property type="evidence" value="ECO:0007669"/>
    <property type="project" value="InterPro"/>
</dbReference>
<keyword evidence="3" id="KW-1185">Reference proteome</keyword>
<dbReference type="Pfam" id="PF13469">
    <property type="entry name" value="Sulfotransfer_3"/>
    <property type="match status" value="1"/>
</dbReference>
<proteinExistence type="predicted"/>
<dbReference type="AlphaFoldDB" id="A0A4R5DLA2"/>
<organism evidence="2 3">
    <name type="scientific">Dyadobacter psychrotolerans</name>
    <dbReference type="NCBI Taxonomy" id="2541721"/>
    <lineage>
        <taxon>Bacteria</taxon>
        <taxon>Pseudomonadati</taxon>
        <taxon>Bacteroidota</taxon>
        <taxon>Cytophagia</taxon>
        <taxon>Cytophagales</taxon>
        <taxon>Spirosomataceae</taxon>
        <taxon>Dyadobacter</taxon>
    </lineage>
</organism>
<gene>
    <name evidence="2" type="ORF">E0F88_20650</name>
</gene>
<evidence type="ECO:0000313" key="2">
    <source>
        <dbReference type="EMBL" id="TDE12761.1"/>
    </source>
</evidence>
<name>A0A4R5DLA2_9BACT</name>
<accession>A0A4R5DLA2</accession>
<dbReference type="SUPFAM" id="SSF52540">
    <property type="entry name" value="P-loop containing nucleoside triphosphate hydrolases"/>
    <property type="match status" value="1"/>
</dbReference>
<dbReference type="InterPro" id="IPR027417">
    <property type="entry name" value="P-loop_NTPase"/>
</dbReference>
<keyword evidence="1 2" id="KW-0808">Transferase</keyword>
<dbReference type="PANTHER" id="PTHR12788:SF10">
    <property type="entry name" value="PROTEIN-TYROSINE SULFOTRANSFERASE"/>
    <property type="match status" value="1"/>
</dbReference>
<comment type="caution">
    <text evidence="2">The sequence shown here is derived from an EMBL/GenBank/DDBJ whole genome shotgun (WGS) entry which is preliminary data.</text>
</comment>
<reference evidence="2 3" key="1">
    <citation type="submission" date="2019-03" db="EMBL/GenBank/DDBJ databases">
        <title>Dyadobacter AR-3-6 sp. nov., isolated from arctic soil.</title>
        <authorList>
            <person name="Chaudhary D.K."/>
        </authorList>
    </citation>
    <scope>NUCLEOTIDE SEQUENCE [LARGE SCALE GENOMIC DNA]</scope>
    <source>
        <strain evidence="2 3">AR-3-6</strain>
    </source>
</reference>
<dbReference type="PANTHER" id="PTHR12788">
    <property type="entry name" value="PROTEIN-TYROSINE SULFOTRANSFERASE 2"/>
    <property type="match status" value="1"/>
</dbReference>
<dbReference type="InterPro" id="IPR026634">
    <property type="entry name" value="TPST-like"/>
</dbReference>
<evidence type="ECO:0000313" key="3">
    <source>
        <dbReference type="Proteomes" id="UP000294850"/>
    </source>
</evidence>
<evidence type="ECO:0000256" key="1">
    <source>
        <dbReference type="ARBA" id="ARBA00022679"/>
    </source>
</evidence>
<sequence length="335" mass="38622">MVCIQMIGTQRSGSNLLRLMLNQLKGVSAPHPPHILERFMPLLPAYGDLNVPGNLAQLVEDVCLLVEYNPVPWAGVLLDRKVIIDRVTSPTLIEITRVIYEIKAESEGACIWMCKSMANIRYAEELEKYAEKPLYLHLFRDGRDVALSFKKAIVGEKHIYHIAKQWKTEQEASIKLRELLGPERVIQVKYEDLLGRPQTVLEELCSFIGAEYSDEAMEYHQSSESKETANSGLMWQNVVKPVLSDNHNKFLKELSEEDILIFEQVAGDTLEKLGYKKYFRNENERNFTPEEIDTFSEINHKMKQEVRQQLKPEDLLKRKAQEELLRSVTSRMSAL</sequence>
<dbReference type="OrthoDB" id="5432096at2"/>
<dbReference type="Gene3D" id="3.40.50.300">
    <property type="entry name" value="P-loop containing nucleotide triphosphate hydrolases"/>
    <property type="match status" value="1"/>
</dbReference>
<protein>
    <submittedName>
        <fullName evidence="2">Sulfotransferase</fullName>
    </submittedName>
</protein>